<reference evidence="4" key="1">
    <citation type="submission" date="2010-07" db="EMBL/GenBank/DDBJ databases">
        <title>The genome sequence of Gaeumannomyces graminis var. tritici strain R3-111a-1.</title>
        <authorList>
            <consortium name="The Broad Institute Genome Sequencing Platform"/>
            <person name="Ma L.-J."/>
            <person name="Dead R."/>
            <person name="Young S."/>
            <person name="Zeng Q."/>
            <person name="Koehrsen M."/>
            <person name="Alvarado L."/>
            <person name="Berlin A."/>
            <person name="Chapman S.B."/>
            <person name="Chen Z."/>
            <person name="Freedman E."/>
            <person name="Gellesch M."/>
            <person name="Goldberg J."/>
            <person name="Griggs A."/>
            <person name="Gujja S."/>
            <person name="Heilman E.R."/>
            <person name="Heiman D."/>
            <person name="Hepburn T."/>
            <person name="Howarth C."/>
            <person name="Jen D."/>
            <person name="Larson L."/>
            <person name="Mehta T."/>
            <person name="Neiman D."/>
            <person name="Pearson M."/>
            <person name="Roberts A."/>
            <person name="Saif S."/>
            <person name="Shea T."/>
            <person name="Shenoy N."/>
            <person name="Sisk P."/>
            <person name="Stolte C."/>
            <person name="Sykes S."/>
            <person name="Walk T."/>
            <person name="White J."/>
            <person name="Yandava C."/>
            <person name="Haas B."/>
            <person name="Nusbaum C."/>
            <person name="Birren B."/>
        </authorList>
    </citation>
    <scope>NUCLEOTIDE SEQUENCE [LARGE SCALE GENOMIC DNA]</scope>
    <source>
        <strain evidence="4">R3-111a-1</strain>
    </source>
</reference>
<evidence type="ECO:0000256" key="1">
    <source>
        <dbReference type="SAM" id="MobiDB-lite"/>
    </source>
</evidence>
<protein>
    <submittedName>
        <fullName evidence="2 3">Uncharacterized protein</fullName>
    </submittedName>
</protein>
<dbReference type="Proteomes" id="UP000006039">
    <property type="component" value="Unassembled WGS sequence"/>
</dbReference>
<sequence>MSSRTAPSPGGRRAAASFAVSPVPLCRRFGCCCGSGACCDPARPVDWAGAGSRRGLRVAAAAVPARASQLRSVERENSAFVKDSGGLSAVALVIVGLRGCCVGRMAPAKKIKALKHLICGFFPGMPLQNEDVGGPRPALRNQVLPQESSSSDFGLSGSRGGSRSSRNRFDRNAPLLAYIGHDHLATVRKTLFPISPGPKHGDYANNPVANLQRLRARALVPSNPDCDAYFIAVLLAMAQARFYSKSTGRRKSGWARRSGQTSLALSSSRRADTFHSPDELPLYEAEVERRRLDEERRYREYQPLRREEHRLRLCQLPSKSFDEDNKKRSRKSSHSSGGGGGDEPPSPSPSPFKRRRGASAAEVQSSMALTEQPEYGPLDELQGLWLGATSSAEVEVDDSDVKISAMIFKQAMCDHGHQRRFALLAVKRTPAYHSITPAYHSIETGRLKGNRLLSGNVCNQYI</sequence>
<proteinExistence type="predicted"/>
<feature type="region of interest" description="Disordered" evidence="1">
    <location>
        <begin position="145"/>
        <end position="168"/>
    </location>
</feature>
<dbReference type="AlphaFoldDB" id="J3PF64"/>
<dbReference type="VEuPathDB" id="FungiDB:GGTG_12143"/>
<name>J3PF64_GAET3</name>
<organism evidence="2">
    <name type="scientific">Gaeumannomyces tritici (strain R3-111a-1)</name>
    <name type="common">Wheat and barley take-all root rot fungus</name>
    <name type="synonym">Gaeumannomyces graminis var. tritici</name>
    <dbReference type="NCBI Taxonomy" id="644352"/>
    <lineage>
        <taxon>Eukaryota</taxon>
        <taxon>Fungi</taxon>
        <taxon>Dikarya</taxon>
        <taxon>Ascomycota</taxon>
        <taxon>Pezizomycotina</taxon>
        <taxon>Sordariomycetes</taxon>
        <taxon>Sordariomycetidae</taxon>
        <taxon>Magnaporthales</taxon>
        <taxon>Magnaporthaceae</taxon>
        <taxon>Gaeumannomyces</taxon>
    </lineage>
</organism>
<feature type="compositionally biased region" description="Low complexity" evidence="1">
    <location>
        <begin position="148"/>
        <end position="164"/>
    </location>
</feature>
<feature type="region of interest" description="Disordered" evidence="1">
    <location>
        <begin position="316"/>
        <end position="374"/>
    </location>
</feature>
<dbReference type="RefSeq" id="XP_009228300.1">
    <property type="nucleotide sequence ID" value="XM_009230036.1"/>
</dbReference>
<reference evidence="3" key="4">
    <citation type="journal article" date="2015" name="G3 (Bethesda)">
        <title>Genome sequences of three phytopathogenic species of the Magnaporthaceae family of fungi.</title>
        <authorList>
            <person name="Okagaki L.H."/>
            <person name="Nunes C.C."/>
            <person name="Sailsbery J."/>
            <person name="Clay B."/>
            <person name="Brown D."/>
            <person name="John T."/>
            <person name="Oh Y."/>
            <person name="Young N."/>
            <person name="Fitzgerald M."/>
            <person name="Haas B.J."/>
            <person name="Zeng Q."/>
            <person name="Young S."/>
            <person name="Adiconis X."/>
            <person name="Fan L."/>
            <person name="Levin J.Z."/>
            <person name="Mitchell T.K."/>
            <person name="Okubara P.A."/>
            <person name="Farman M.L."/>
            <person name="Kohn L.M."/>
            <person name="Birren B."/>
            <person name="Ma L.-J."/>
            <person name="Dean R.A."/>
        </authorList>
    </citation>
    <scope>NUCLEOTIDE SEQUENCE</scope>
    <source>
        <strain evidence="3">R3-111a-1</strain>
    </source>
</reference>
<evidence type="ECO:0000313" key="4">
    <source>
        <dbReference type="Proteomes" id="UP000006039"/>
    </source>
</evidence>
<dbReference type="EnsemblFungi" id="EJT69966">
    <property type="protein sequence ID" value="EJT69966"/>
    <property type="gene ID" value="GGTG_12143"/>
</dbReference>
<dbReference type="eggNOG" id="ENOG502RASH">
    <property type="taxonomic scope" value="Eukaryota"/>
</dbReference>
<gene>
    <name evidence="3" type="primary">20352601</name>
    <name evidence="2" type="ORF">GGTG_12143</name>
</gene>
<reference evidence="2" key="2">
    <citation type="submission" date="2010-07" db="EMBL/GenBank/DDBJ databases">
        <authorList>
            <consortium name="The Broad Institute Genome Sequencing Platform"/>
            <consortium name="Broad Institute Genome Sequencing Center for Infectious Disease"/>
            <person name="Ma L.-J."/>
            <person name="Dead R."/>
            <person name="Young S."/>
            <person name="Zeng Q."/>
            <person name="Koehrsen M."/>
            <person name="Alvarado L."/>
            <person name="Berlin A."/>
            <person name="Chapman S.B."/>
            <person name="Chen Z."/>
            <person name="Freedman E."/>
            <person name="Gellesch M."/>
            <person name="Goldberg J."/>
            <person name="Griggs A."/>
            <person name="Gujja S."/>
            <person name="Heilman E.R."/>
            <person name="Heiman D."/>
            <person name="Hepburn T."/>
            <person name="Howarth C."/>
            <person name="Jen D."/>
            <person name="Larson L."/>
            <person name="Mehta T."/>
            <person name="Neiman D."/>
            <person name="Pearson M."/>
            <person name="Roberts A."/>
            <person name="Saif S."/>
            <person name="Shea T."/>
            <person name="Shenoy N."/>
            <person name="Sisk P."/>
            <person name="Stolte C."/>
            <person name="Sykes S."/>
            <person name="Walk T."/>
            <person name="White J."/>
            <person name="Yandava C."/>
            <person name="Haas B."/>
            <person name="Nusbaum C."/>
            <person name="Birren B."/>
        </authorList>
    </citation>
    <scope>NUCLEOTIDE SEQUENCE</scope>
    <source>
        <strain evidence="2">R3-111a-1</strain>
    </source>
</reference>
<feature type="region of interest" description="Disordered" evidence="1">
    <location>
        <begin position="248"/>
        <end position="277"/>
    </location>
</feature>
<evidence type="ECO:0000313" key="2">
    <source>
        <dbReference type="EMBL" id="EJT69966.1"/>
    </source>
</evidence>
<dbReference type="HOGENOM" id="CLU_591893_0_0_1"/>
<accession>J3PF64</accession>
<dbReference type="EMBL" id="GL385402">
    <property type="protein sequence ID" value="EJT69966.1"/>
    <property type="molecule type" value="Genomic_DNA"/>
</dbReference>
<feature type="compositionally biased region" description="Polar residues" evidence="1">
    <location>
        <begin position="258"/>
        <end position="268"/>
    </location>
</feature>
<reference evidence="2" key="3">
    <citation type="submission" date="2010-09" db="EMBL/GenBank/DDBJ databases">
        <title>Annotation of Gaeumannomyces graminis var. tritici R3-111a-1.</title>
        <authorList>
            <consortium name="The Broad Institute Genome Sequencing Platform"/>
            <person name="Ma L.-J."/>
            <person name="Dead R."/>
            <person name="Young S.K."/>
            <person name="Zeng Q."/>
            <person name="Gargeya S."/>
            <person name="Fitzgerald M."/>
            <person name="Haas B."/>
            <person name="Abouelleil A."/>
            <person name="Alvarado L."/>
            <person name="Arachchi H.M."/>
            <person name="Berlin A."/>
            <person name="Brown A."/>
            <person name="Chapman S.B."/>
            <person name="Chen Z."/>
            <person name="Dunbar C."/>
            <person name="Freedman E."/>
            <person name="Gearin G."/>
            <person name="Gellesch M."/>
            <person name="Goldberg J."/>
            <person name="Griggs A."/>
            <person name="Gujja S."/>
            <person name="Heiman D."/>
            <person name="Howarth C."/>
            <person name="Larson L."/>
            <person name="Lui A."/>
            <person name="MacDonald P.J.P."/>
            <person name="Mehta T."/>
            <person name="Montmayeur A."/>
            <person name="Murphy C."/>
            <person name="Neiman D."/>
            <person name="Pearson M."/>
            <person name="Priest M."/>
            <person name="Roberts A."/>
            <person name="Saif S."/>
            <person name="Shea T."/>
            <person name="Shenoy N."/>
            <person name="Sisk P."/>
            <person name="Stolte C."/>
            <person name="Sykes S."/>
            <person name="Yandava C."/>
            <person name="Wortman J."/>
            <person name="Nusbaum C."/>
            <person name="Birren B."/>
        </authorList>
    </citation>
    <scope>NUCLEOTIDE SEQUENCE</scope>
    <source>
        <strain evidence="2">R3-111a-1</strain>
    </source>
</reference>
<keyword evidence="4" id="KW-1185">Reference proteome</keyword>
<dbReference type="GeneID" id="20352601"/>
<evidence type="ECO:0000313" key="3">
    <source>
        <dbReference type="EnsemblFungi" id="EJT69966"/>
    </source>
</evidence>
<reference evidence="3" key="5">
    <citation type="submission" date="2018-04" db="UniProtKB">
        <authorList>
            <consortium name="EnsemblFungi"/>
        </authorList>
    </citation>
    <scope>IDENTIFICATION</scope>
    <source>
        <strain evidence="3">R3-111a-1</strain>
    </source>
</reference>
<dbReference type="OrthoDB" id="5236816at2759"/>